<protein>
    <recommendedName>
        <fullName evidence="4">Secreted protein</fullName>
    </recommendedName>
</protein>
<keyword evidence="1" id="KW-0472">Membrane</keyword>
<evidence type="ECO:0000256" key="2">
    <source>
        <dbReference type="SAM" id="SignalP"/>
    </source>
</evidence>
<keyword evidence="1" id="KW-0812">Transmembrane</keyword>
<reference evidence="3" key="1">
    <citation type="submission" date="2018-01" db="EMBL/GenBank/DDBJ databases">
        <title>An insight into the sialome of Amazonian anophelines.</title>
        <authorList>
            <person name="Ribeiro J.M."/>
            <person name="Scarpassa V."/>
            <person name="Calvo E."/>
        </authorList>
    </citation>
    <scope>NUCLEOTIDE SEQUENCE</scope>
</reference>
<feature type="signal peptide" evidence="2">
    <location>
        <begin position="1"/>
        <end position="20"/>
    </location>
</feature>
<dbReference type="AlphaFoldDB" id="A0A2M4DD61"/>
<feature type="chain" id="PRO_5014785803" description="Secreted protein" evidence="2">
    <location>
        <begin position="21"/>
        <end position="68"/>
    </location>
</feature>
<evidence type="ECO:0000256" key="1">
    <source>
        <dbReference type="SAM" id="Phobius"/>
    </source>
</evidence>
<evidence type="ECO:0008006" key="4">
    <source>
        <dbReference type="Google" id="ProtNLM"/>
    </source>
</evidence>
<accession>A0A2M4DD61</accession>
<sequence>MPVTLPTTILAILLPPFVAGCPLLCFGLTKKLLVVHTTTIFAGPCLEMIASCSFFILHATLIALGWAD</sequence>
<name>A0A2M4DD61_ANODA</name>
<evidence type="ECO:0000313" key="3">
    <source>
        <dbReference type="EMBL" id="MBW75401.1"/>
    </source>
</evidence>
<organism evidence="3">
    <name type="scientific">Anopheles darlingi</name>
    <name type="common">Mosquito</name>
    <dbReference type="NCBI Taxonomy" id="43151"/>
    <lineage>
        <taxon>Eukaryota</taxon>
        <taxon>Metazoa</taxon>
        <taxon>Ecdysozoa</taxon>
        <taxon>Arthropoda</taxon>
        <taxon>Hexapoda</taxon>
        <taxon>Insecta</taxon>
        <taxon>Pterygota</taxon>
        <taxon>Neoptera</taxon>
        <taxon>Endopterygota</taxon>
        <taxon>Diptera</taxon>
        <taxon>Nematocera</taxon>
        <taxon>Culicoidea</taxon>
        <taxon>Culicidae</taxon>
        <taxon>Anophelinae</taxon>
        <taxon>Anopheles</taxon>
    </lineage>
</organism>
<keyword evidence="1" id="KW-1133">Transmembrane helix</keyword>
<keyword evidence="2" id="KW-0732">Signal</keyword>
<proteinExistence type="predicted"/>
<feature type="transmembrane region" description="Helical" evidence="1">
    <location>
        <begin position="48"/>
        <end position="67"/>
    </location>
</feature>
<dbReference type="EMBL" id="GGFL01011223">
    <property type="protein sequence ID" value="MBW75401.1"/>
    <property type="molecule type" value="Transcribed_RNA"/>
</dbReference>